<sequence>MNLDAYRQVVPSFEVIYIDPKWQSNIAAYNKLKLSRYFYRLFSSYEYLLTYETDAFVFKDELAAWCEKGYDYIGAPWFEDYNLAGTDARLVGVGNSGFSLRKVAAVARVLKRIYYKNPFDYTSGLRNLIKAYANTPYRWLRNLSSENYTIQTACSLSEDRFYSDVAPLHSPSFAIAPIEEAVKFSFEVRPEVLYKLNGEQLPMGCHAWWRYSFEFWKPIIESYGYTL</sequence>
<feature type="domain" description="DUF5672" evidence="1">
    <location>
        <begin position="13"/>
        <end position="206"/>
    </location>
</feature>
<dbReference type="Proteomes" id="UP000559626">
    <property type="component" value="Unassembled WGS sequence"/>
</dbReference>
<dbReference type="AlphaFoldDB" id="A0A7Y0AIQ2"/>
<accession>A0A7Y0AIQ2</accession>
<dbReference type="InterPro" id="IPR043729">
    <property type="entry name" value="DUF5672"/>
</dbReference>
<dbReference type="RefSeq" id="WP_169533767.1">
    <property type="nucleotide sequence ID" value="NZ_JABBGH010000005.1"/>
</dbReference>
<reference evidence="2 3" key="1">
    <citation type="submission" date="2020-04" db="EMBL/GenBank/DDBJ databases">
        <title>Hymenobacter polaris sp. nov., isolated from Arctic soil.</title>
        <authorList>
            <person name="Dahal R.H."/>
        </authorList>
    </citation>
    <scope>NUCLEOTIDE SEQUENCE [LARGE SCALE GENOMIC DNA]</scope>
    <source>
        <strain evidence="2 3">RP-2-7</strain>
    </source>
</reference>
<name>A0A7Y0AIQ2_9BACT</name>
<dbReference type="EMBL" id="JABBGH010000005">
    <property type="protein sequence ID" value="NML68062.1"/>
    <property type="molecule type" value="Genomic_DNA"/>
</dbReference>
<protein>
    <recommendedName>
        <fullName evidence="1">DUF5672 domain-containing protein</fullName>
    </recommendedName>
</protein>
<proteinExistence type="predicted"/>
<evidence type="ECO:0000313" key="2">
    <source>
        <dbReference type="EMBL" id="NML68062.1"/>
    </source>
</evidence>
<evidence type="ECO:0000259" key="1">
    <source>
        <dbReference type="Pfam" id="PF18922"/>
    </source>
</evidence>
<keyword evidence="3" id="KW-1185">Reference proteome</keyword>
<evidence type="ECO:0000313" key="3">
    <source>
        <dbReference type="Proteomes" id="UP000559626"/>
    </source>
</evidence>
<dbReference type="Pfam" id="PF18922">
    <property type="entry name" value="DUF5672"/>
    <property type="match status" value="1"/>
</dbReference>
<comment type="caution">
    <text evidence="2">The sequence shown here is derived from an EMBL/GenBank/DDBJ whole genome shotgun (WGS) entry which is preliminary data.</text>
</comment>
<gene>
    <name evidence="2" type="ORF">HHL22_22925</name>
</gene>
<organism evidence="2 3">
    <name type="scientific">Hymenobacter polaris</name>
    <dbReference type="NCBI Taxonomy" id="2682546"/>
    <lineage>
        <taxon>Bacteria</taxon>
        <taxon>Pseudomonadati</taxon>
        <taxon>Bacteroidota</taxon>
        <taxon>Cytophagia</taxon>
        <taxon>Cytophagales</taxon>
        <taxon>Hymenobacteraceae</taxon>
        <taxon>Hymenobacter</taxon>
    </lineage>
</organism>